<dbReference type="GO" id="GO:0016791">
    <property type="term" value="F:phosphatase activity"/>
    <property type="evidence" value="ECO:0007669"/>
    <property type="project" value="TreeGrafter"/>
</dbReference>
<dbReference type="SFLD" id="SFLDS00003">
    <property type="entry name" value="Haloacid_Dehalogenase"/>
    <property type="match status" value="1"/>
</dbReference>
<dbReference type="Gene3D" id="3.30.1240.10">
    <property type="match status" value="1"/>
</dbReference>
<dbReference type="PANTHER" id="PTHR10000:SF55">
    <property type="entry name" value="5-AMINO-6-(5-PHOSPHO-D-RIBITYLAMINO)URACIL PHOSPHATASE YCSE"/>
    <property type="match status" value="1"/>
</dbReference>
<evidence type="ECO:0000313" key="2">
    <source>
        <dbReference type="Proteomes" id="UP000284868"/>
    </source>
</evidence>
<dbReference type="InterPro" id="IPR006379">
    <property type="entry name" value="HAD-SF_hydro_IIB"/>
</dbReference>
<protein>
    <submittedName>
        <fullName evidence="1">HAD family hydrolase</fullName>
    </submittedName>
</protein>
<reference evidence="1 2" key="1">
    <citation type="submission" date="2018-08" db="EMBL/GenBank/DDBJ databases">
        <title>A genome reference for cultivated species of the human gut microbiota.</title>
        <authorList>
            <person name="Zou Y."/>
            <person name="Xue W."/>
            <person name="Luo G."/>
        </authorList>
    </citation>
    <scope>NUCLEOTIDE SEQUENCE [LARGE SCALE GENOMIC DNA]</scope>
    <source>
        <strain evidence="1 2">AF35-6BH</strain>
    </source>
</reference>
<name>A0A415PKM3_9FIRM</name>
<comment type="caution">
    <text evidence="1">The sequence shown here is derived from an EMBL/GenBank/DDBJ whole genome shotgun (WGS) entry which is preliminary data.</text>
</comment>
<dbReference type="GO" id="GO:0005829">
    <property type="term" value="C:cytosol"/>
    <property type="evidence" value="ECO:0007669"/>
    <property type="project" value="TreeGrafter"/>
</dbReference>
<dbReference type="RefSeq" id="WP_118365422.1">
    <property type="nucleotide sequence ID" value="NZ_QRPK01000013.1"/>
</dbReference>
<dbReference type="OrthoDB" id="9781413at2"/>
<dbReference type="PANTHER" id="PTHR10000">
    <property type="entry name" value="PHOSPHOSERINE PHOSPHATASE"/>
    <property type="match status" value="1"/>
</dbReference>
<dbReference type="EMBL" id="QRPK01000013">
    <property type="protein sequence ID" value="RHM13257.1"/>
    <property type="molecule type" value="Genomic_DNA"/>
</dbReference>
<dbReference type="Pfam" id="PF08282">
    <property type="entry name" value="Hydrolase_3"/>
    <property type="match status" value="1"/>
</dbReference>
<organism evidence="1 2">
    <name type="scientific">Amedibacillus dolichus</name>
    <dbReference type="NCBI Taxonomy" id="31971"/>
    <lineage>
        <taxon>Bacteria</taxon>
        <taxon>Bacillati</taxon>
        <taxon>Bacillota</taxon>
        <taxon>Erysipelotrichia</taxon>
        <taxon>Erysipelotrichales</taxon>
        <taxon>Erysipelotrichaceae</taxon>
        <taxon>Amedibacillus</taxon>
    </lineage>
</organism>
<evidence type="ECO:0000313" key="1">
    <source>
        <dbReference type="EMBL" id="RHM13257.1"/>
    </source>
</evidence>
<dbReference type="GO" id="GO:0000287">
    <property type="term" value="F:magnesium ion binding"/>
    <property type="evidence" value="ECO:0007669"/>
    <property type="project" value="TreeGrafter"/>
</dbReference>
<dbReference type="SFLD" id="SFLDG01140">
    <property type="entry name" value="C2.B:_Phosphomannomutase_and_P"/>
    <property type="match status" value="1"/>
</dbReference>
<proteinExistence type="predicted"/>
<keyword evidence="1" id="KW-0378">Hydrolase</keyword>
<dbReference type="InterPro" id="IPR023214">
    <property type="entry name" value="HAD_sf"/>
</dbReference>
<dbReference type="InterPro" id="IPR000150">
    <property type="entry name" value="Cof"/>
</dbReference>
<dbReference type="Gene3D" id="3.40.50.1000">
    <property type="entry name" value="HAD superfamily/HAD-like"/>
    <property type="match status" value="1"/>
</dbReference>
<dbReference type="NCBIfam" id="TIGR01484">
    <property type="entry name" value="HAD-SF-IIB"/>
    <property type="match status" value="1"/>
</dbReference>
<keyword evidence="2" id="KW-1185">Reference proteome</keyword>
<dbReference type="NCBIfam" id="TIGR00099">
    <property type="entry name" value="Cof-subfamily"/>
    <property type="match status" value="1"/>
</dbReference>
<dbReference type="InterPro" id="IPR036412">
    <property type="entry name" value="HAD-like_sf"/>
</dbReference>
<accession>A0A415PKM3</accession>
<sequence>MNGKISKESWLIKMIKQIISDLDGTLLNGQHILDESDSRLLEELQRKGIAFAVASGRSYDSAKGIVGRYGLQCDYIILNGAAVCSDAGELLDEVPFSKEQLQAIVEILLECKQCFFMYGSNGTSSFDGKGICEQCLKMLVHHGLSENVAKQLIEEGQFHHIDVEYERMEDLLEEKARIYKIELFINGHEREALQELLKDMEGISITTSGYDNIEITSNRAQKGITLERYCEKRGLSKEEVLIFGDSLNDCSMFERFPFAIAMANACDEIKAIASYSTASNTEHGVAKVLQALNEAQGSSDVLKSFQNFKK</sequence>
<dbReference type="AlphaFoldDB" id="A0A415PKM3"/>
<gene>
    <name evidence="1" type="ORF">DWZ83_03950</name>
</gene>
<dbReference type="SUPFAM" id="SSF56784">
    <property type="entry name" value="HAD-like"/>
    <property type="match status" value="1"/>
</dbReference>
<dbReference type="Proteomes" id="UP000284868">
    <property type="component" value="Unassembled WGS sequence"/>
</dbReference>